<dbReference type="AlphaFoldDB" id="A0A1E3Q458"/>
<proteinExistence type="predicted"/>
<keyword evidence="1" id="KW-0472">Membrane</keyword>
<keyword evidence="1" id="KW-1133">Transmembrane helix</keyword>
<reference evidence="2 3" key="1">
    <citation type="journal article" date="2016" name="Proc. Natl. Acad. Sci. U.S.A.">
        <title>Comparative genomics of biotechnologically important yeasts.</title>
        <authorList>
            <person name="Riley R."/>
            <person name="Haridas S."/>
            <person name="Wolfe K.H."/>
            <person name="Lopes M.R."/>
            <person name="Hittinger C.T."/>
            <person name="Goeker M."/>
            <person name="Salamov A.A."/>
            <person name="Wisecaver J.H."/>
            <person name="Long T.M."/>
            <person name="Calvey C.H."/>
            <person name="Aerts A.L."/>
            <person name="Barry K.W."/>
            <person name="Choi C."/>
            <person name="Clum A."/>
            <person name="Coughlan A.Y."/>
            <person name="Deshpande S."/>
            <person name="Douglass A.P."/>
            <person name="Hanson S.J."/>
            <person name="Klenk H.-P."/>
            <person name="LaButti K.M."/>
            <person name="Lapidus A."/>
            <person name="Lindquist E.A."/>
            <person name="Lipzen A.M."/>
            <person name="Meier-Kolthoff J.P."/>
            <person name="Ohm R.A."/>
            <person name="Otillar R.P."/>
            <person name="Pangilinan J.L."/>
            <person name="Peng Y."/>
            <person name="Rokas A."/>
            <person name="Rosa C.A."/>
            <person name="Scheuner C."/>
            <person name="Sibirny A.A."/>
            <person name="Slot J.C."/>
            <person name="Stielow J.B."/>
            <person name="Sun H."/>
            <person name="Kurtzman C.P."/>
            <person name="Blackwell M."/>
            <person name="Grigoriev I.V."/>
            <person name="Jeffries T.W."/>
        </authorList>
    </citation>
    <scope>NUCLEOTIDE SEQUENCE [LARGE SCALE GENOMIC DNA]</scope>
    <source>
        <strain evidence="2 3">NRRL Y-11557</strain>
    </source>
</reference>
<organism evidence="2 3">
    <name type="scientific">Lipomyces starkeyi NRRL Y-11557</name>
    <dbReference type="NCBI Taxonomy" id="675824"/>
    <lineage>
        <taxon>Eukaryota</taxon>
        <taxon>Fungi</taxon>
        <taxon>Dikarya</taxon>
        <taxon>Ascomycota</taxon>
        <taxon>Saccharomycotina</taxon>
        <taxon>Lipomycetes</taxon>
        <taxon>Lipomycetales</taxon>
        <taxon>Lipomycetaceae</taxon>
        <taxon>Lipomyces</taxon>
    </lineage>
</organism>
<evidence type="ECO:0000313" key="2">
    <source>
        <dbReference type="EMBL" id="ODQ71807.1"/>
    </source>
</evidence>
<sequence>MSYIRLCPTSVYSKNLHIQHFPVFARSSANVANISTNMADISISSPCLRDQAETGQIPICRTKVWCFSDGNGLVSISAIIFSVGVYCTITFLAIIDSRTKW</sequence>
<dbReference type="Proteomes" id="UP000094385">
    <property type="component" value="Unassembled WGS sequence"/>
</dbReference>
<accession>A0A1E3Q458</accession>
<keyword evidence="1" id="KW-0812">Transmembrane</keyword>
<evidence type="ECO:0000256" key="1">
    <source>
        <dbReference type="SAM" id="Phobius"/>
    </source>
</evidence>
<evidence type="ECO:0000313" key="3">
    <source>
        <dbReference type="Proteomes" id="UP000094385"/>
    </source>
</evidence>
<gene>
    <name evidence="2" type="ORF">LIPSTDRAFT_331897</name>
</gene>
<protein>
    <submittedName>
        <fullName evidence="2">Uncharacterized protein</fullName>
    </submittedName>
</protein>
<keyword evidence="3" id="KW-1185">Reference proteome</keyword>
<feature type="transmembrane region" description="Helical" evidence="1">
    <location>
        <begin position="73"/>
        <end position="95"/>
    </location>
</feature>
<dbReference type="EMBL" id="KV454297">
    <property type="protein sequence ID" value="ODQ71807.1"/>
    <property type="molecule type" value="Genomic_DNA"/>
</dbReference>
<name>A0A1E3Q458_LIPST</name>